<dbReference type="SMART" id="SM00175">
    <property type="entry name" value="RAB"/>
    <property type="match status" value="1"/>
</dbReference>
<evidence type="ECO:0000313" key="4">
    <source>
        <dbReference type="EMBL" id="KTC79645.1"/>
    </source>
</evidence>
<keyword evidence="2" id="KW-0342">GTP-binding</keyword>
<dbReference type="RefSeq" id="WP_028380481.1">
    <property type="nucleotide sequence ID" value="NZ_CAAAIT010000001.1"/>
</dbReference>
<feature type="transmembrane region" description="Helical" evidence="3">
    <location>
        <begin position="237"/>
        <end position="262"/>
    </location>
</feature>
<evidence type="ECO:0000313" key="6">
    <source>
        <dbReference type="Proteomes" id="UP000054921"/>
    </source>
</evidence>
<dbReference type="EMBL" id="LNXW01000013">
    <property type="protein sequence ID" value="KTC79645.1"/>
    <property type="molecule type" value="Genomic_DNA"/>
</dbReference>
<keyword evidence="7" id="KW-1185">Reference proteome</keyword>
<dbReference type="Pfam" id="PF00071">
    <property type="entry name" value="Ras"/>
    <property type="match status" value="1"/>
</dbReference>
<dbReference type="Proteomes" id="UP000054921">
    <property type="component" value="Unassembled WGS sequence"/>
</dbReference>
<dbReference type="OrthoDB" id="5639734at2"/>
<keyword evidence="3" id="KW-0472">Membrane</keyword>
<dbReference type="SUPFAM" id="SSF52540">
    <property type="entry name" value="P-loop containing nucleoside triphosphate hydrolases"/>
    <property type="match status" value="1"/>
</dbReference>
<dbReference type="PRINTS" id="PR00449">
    <property type="entry name" value="RASTRNSFRMNG"/>
</dbReference>
<dbReference type="CDD" id="cd00154">
    <property type="entry name" value="Rab"/>
    <property type="match status" value="1"/>
</dbReference>
<dbReference type="NCBIfam" id="TIGR00231">
    <property type="entry name" value="small_GTP"/>
    <property type="match status" value="1"/>
</dbReference>
<dbReference type="GO" id="GO:0005525">
    <property type="term" value="F:GTP binding"/>
    <property type="evidence" value="ECO:0007669"/>
    <property type="project" value="UniProtKB-KW"/>
</dbReference>
<dbReference type="InterPro" id="IPR005225">
    <property type="entry name" value="Small_GTP-bd"/>
</dbReference>
<reference evidence="5 7" key="2">
    <citation type="submission" date="2018-12" db="EMBL/GenBank/DDBJ databases">
        <authorList>
            <consortium name="Pathogen Informatics"/>
        </authorList>
    </citation>
    <scope>NUCLEOTIDE SEQUENCE [LARGE SCALE GENOMIC DNA]</scope>
    <source>
        <strain evidence="5 7">NCTC11976</strain>
    </source>
</reference>
<dbReference type="GO" id="GO:0003924">
    <property type="term" value="F:GTPase activity"/>
    <property type="evidence" value="ECO:0007669"/>
    <property type="project" value="InterPro"/>
</dbReference>
<dbReference type="InterPro" id="IPR001806">
    <property type="entry name" value="Small_GTPase"/>
</dbReference>
<dbReference type="EMBL" id="LR134173">
    <property type="protein sequence ID" value="VEB37683.1"/>
    <property type="molecule type" value="Genomic_DNA"/>
</dbReference>
<evidence type="ECO:0000256" key="1">
    <source>
        <dbReference type="ARBA" id="ARBA00022741"/>
    </source>
</evidence>
<dbReference type="PATRIC" id="fig|28084.5.peg.1807"/>
<dbReference type="InterPro" id="IPR027417">
    <property type="entry name" value="P-loop_NTPase"/>
</dbReference>
<sequence>MKYKVVIFGKSGKTKLAHKVAQTKIDFAEETSPTLSADFFSRQMDSNNIVDLWDISGEERFKQINPYYYKGADVGLFCIDLTEEIDEQELVKSIQQFRKFAPLAPIICVGTKSDSPKANLNALEKINSKELFANFITTSAKNGENIEELFNLIRAHCEAKLLLSWTEAVIKLKEGIKNLPKTKKGLMDIELEELSKIILDLKGTPKNKAKAIDSFIKNSDIILAGENPNILKAALSVAAAAIVLIVTALIGFTIGVACSWWAGPGAFFAGILSGYTAAVTVASSSVVSGVIAGGVTAFGLFKPSKEMEALDKFTAEVSSWNTAVVL</sequence>
<reference evidence="4 6" key="1">
    <citation type="submission" date="2015-11" db="EMBL/GenBank/DDBJ databases">
        <title>Genomic analysis of 38 Legionella species identifies large and diverse effector repertoires.</title>
        <authorList>
            <person name="Burstein D."/>
            <person name="Amaro F."/>
            <person name="Zusman T."/>
            <person name="Lifshitz Z."/>
            <person name="Cohen O."/>
            <person name="Gilbert J.A."/>
            <person name="Pupko T."/>
            <person name="Shuman H.A."/>
            <person name="Segal G."/>
        </authorList>
    </citation>
    <scope>NUCLEOTIDE SEQUENCE [LARGE SCALE GENOMIC DNA]</scope>
    <source>
        <strain evidence="4 6">ORW</strain>
    </source>
</reference>
<evidence type="ECO:0000256" key="3">
    <source>
        <dbReference type="SAM" id="Phobius"/>
    </source>
</evidence>
<evidence type="ECO:0000313" key="7">
    <source>
        <dbReference type="Proteomes" id="UP000277577"/>
    </source>
</evidence>
<proteinExistence type="predicted"/>
<dbReference type="SMART" id="SM00173">
    <property type="entry name" value="RAS"/>
    <property type="match status" value="1"/>
</dbReference>
<dbReference type="STRING" id="28084.Lche_1665"/>
<feature type="transmembrane region" description="Helical" evidence="3">
    <location>
        <begin position="274"/>
        <end position="301"/>
    </location>
</feature>
<dbReference type="PANTHER" id="PTHR24073">
    <property type="entry name" value="DRAB5-RELATED"/>
    <property type="match status" value="1"/>
</dbReference>
<protein>
    <submittedName>
        <fullName evidence="4">Rho GTPase (Miro-like)</fullName>
    </submittedName>
</protein>
<organism evidence="4 6">
    <name type="scientific">Legionella cherrii</name>
    <dbReference type="NCBI Taxonomy" id="28084"/>
    <lineage>
        <taxon>Bacteria</taxon>
        <taxon>Pseudomonadati</taxon>
        <taxon>Pseudomonadota</taxon>
        <taxon>Gammaproteobacteria</taxon>
        <taxon>Legionellales</taxon>
        <taxon>Legionellaceae</taxon>
        <taxon>Legionella</taxon>
    </lineage>
</organism>
<dbReference type="Gene3D" id="3.40.50.300">
    <property type="entry name" value="P-loop containing nucleotide triphosphate hydrolases"/>
    <property type="match status" value="1"/>
</dbReference>
<keyword evidence="1" id="KW-0547">Nucleotide-binding</keyword>
<gene>
    <name evidence="4" type="ORF">Lche_1665</name>
    <name evidence="5" type="ORF">NCTC11976_02340</name>
</gene>
<dbReference type="Proteomes" id="UP000277577">
    <property type="component" value="Chromosome"/>
</dbReference>
<evidence type="ECO:0000313" key="5">
    <source>
        <dbReference type="EMBL" id="VEB37683.1"/>
    </source>
</evidence>
<dbReference type="AlphaFoldDB" id="A0A0W0S9C7"/>
<keyword evidence="3" id="KW-0812">Transmembrane</keyword>
<evidence type="ECO:0000256" key="2">
    <source>
        <dbReference type="ARBA" id="ARBA00023134"/>
    </source>
</evidence>
<keyword evidence="3" id="KW-1133">Transmembrane helix</keyword>
<dbReference type="SMART" id="SM00174">
    <property type="entry name" value="RHO"/>
    <property type="match status" value="1"/>
</dbReference>
<dbReference type="PROSITE" id="PS51419">
    <property type="entry name" value="RAB"/>
    <property type="match status" value="1"/>
</dbReference>
<name>A0A0W0S9C7_9GAMM</name>
<accession>A0A0W0S9C7</accession>